<accession>A0A2A5JJ96</accession>
<organism evidence="1 2">
    <name type="scientific">Pseudoalteromonas piscicida</name>
    <dbReference type="NCBI Taxonomy" id="43662"/>
    <lineage>
        <taxon>Bacteria</taxon>
        <taxon>Pseudomonadati</taxon>
        <taxon>Pseudomonadota</taxon>
        <taxon>Gammaproteobacteria</taxon>
        <taxon>Alteromonadales</taxon>
        <taxon>Pseudoalteromonadaceae</taxon>
        <taxon>Pseudoalteromonas</taxon>
    </lineage>
</organism>
<protein>
    <submittedName>
        <fullName evidence="1">Uncharacterized protein</fullName>
    </submittedName>
</protein>
<dbReference type="RefSeq" id="WP_099644151.1">
    <property type="nucleotide sequence ID" value="NZ_NKHF01000208.1"/>
</dbReference>
<evidence type="ECO:0000313" key="2">
    <source>
        <dbReference type="Proteomes" id="UP000228621"/>
    </source>
</evidence>
<dbReference type="Proteomes" id="UP000228621">
    <property type="component" value="Unassembled WGS sequence"/>
</dbReference>
<dbReference type="EMBL" id="NKHF01000208">
    <property type="protein sequence ID" value="PCK29487.1"/>
    <property type="molecule type" value="Genomic_DNA"/>
</dbReference>
<reference evidence="2" key="1">
    <citation type="journal article" date="2019" name="Genome Announc.">
        <title>Draft Genome Sequence of Pseudoalteromonas piscicida Strain 36Y ROTHPW, an Hypersaline Seawater Isolate from the South Coast of Sonora, Mexico.</title>
        <authorList>
            <person name="Sanchez-Diaz R."/>
            <person name="Molina-Garza Z.J."/>
            <person name="Cruz-Suarez L.E."/>
            <person name="Selvin J."/>
            <person name="Kiran G.S."/>
            <person name="Ibarra-Gamez J.C."/>
            <person name="Gomez-Gil B."/>
            <person name="Galaviz-Silva L."/>
        </authorList>
    </citation>
    <scope>NUCLEOTIDE SEQUENCE [LARGE SCALE GENOMIC DNA]</scope>
    <source>
        <strain evidence="2">36Y_RITHPW</strain>
    </source>
</reference>
<sequence length="548" mass="61470">MITVRFTTPANNYSSPLVVRFGGGTTQPIEDKEVVAYFDVAYSNNDNYAVLVALQYTNAFSLDTIYQMSWANAIALHNEASLLWQVSQIALEQQIPLRWKNSMPVTTMESDFSWNKGLPNYVETTQVWREASQHETALCIYYGPSERAYICYRVNHPRKGKVIVRFDNALNTTPQIGVVKLRMSPYEKVCYWGLPGGPVRSDDDIPPIDSKIPIEPQIQRYYIMQPSISCNRLSDDLKILINNITCTWQRGQFAATGNIKFCSRIDMERAIGQQLKLVINGYEFVVICEQPSTSNRFANNSYSASIRSRFAELAAPYQRERNYVNTVDKTLAGIMTDILENTGWTLDNKMIDYPIPEGAFSYRGLTPAAALLKVASSIGAILDINDTTKTVSVVPEWPVNPWSTEQATPDVILNDALILEHNTRDTIQPEHNVVFVRGEQQGVACKIKRQGTPATDYARDIVDNLITDVQAARQRGTCELARSGNKRTATIRTKLKQDLPPIRPGMLLGVRFEDELYKATVDSLAISASISNQGAIMVNQTIQAVRNV</sequence>
<keyword evidence="2" id="KW-1185">Reference proteome</keyword>
<dbReference type="OrthoDB" id="8609885at2"/>
<name>A0A2A5JJ96_PSEO7</name>
<gene>
    <name evidence="1" type="ORF">CEX98_22430</name>
</gene>
<proteinExistence type="predicted"/>
<evidence type="ECO:0000313" key="1">
    <source>
        <dbReference type="EMBL" id="PCK29487.1"/>
    </source>
</evidence>
<dbReference type="AlphaFoldDB" id="A0A2A5JJ96"/>
<comment type="caution">
    <text evidence="1">The sequence shown here is derived from an EMBL/GenBank/DDBJ whole genome shotgun (WGS) entry which is preliminary data.</text>
</comment>